<dbReference type="InterPro" id="IPR043137">
    <property type="entry name" value="GGT_ssub_C"/>
</dbReference>
<dbReference type="Gene3D" id="3.60.20.40">
    <property type="match status" value="1"/>
</dbReference>
<dbReference type="SUPFAM" id="SSF56235">
    <property type="entry name" value="N-terminal nucleophile aminohydrolases (Ntn hydrolases)"/>
    <property type="match status" value="1"/>
</dbReference>
<dbReference type="PANTHER" id="PTHR11686:SF72">
    <property type="entry name" value="GAMMA-GLUTAMYL TRANSPEPTIDASE, ISOFORM A"/>
    <property type="match status" value="1"/>
</dbReference>
<proteinExistence type="predicted"/>
<dbReference type="PANTHER" id="PTHR11686">
    <property type="entry name" value="GAMMA GLUTAMYL TRANSPEPTIDASE"/>
    <property type="match status" value="1"/>
</dbReference>
<name>A0A6P7EXX7_DIAVI</name>
<evidence type="ECO:0000256" key="1">
    <source>
        <dbReference type="PIRSR" id="PIRSR600101-2"/>
    </source>
</evidence>
<dbReference type="RefSeq" id="XP_028127841.1">
    <property type="nucleotide sequence ID" value="XM_028272040.1"/>
</dbReference>
<accession>A0A6P7EXX7</accession>
<dbReference type="InterPro" id="IPR029055">
    <property type="entry name" value="Ntn_hydrolases_N"/>
</dbReference>
<evidence type="ECO:0000313" key="3">
    <source>
        <dbReference type="RefSeq" id="XP_028127840.1"/>
    </source>
</evidence>
<dbReference type="GO" id="GO:0006751">
    <property type="term" value="P:glutathione catabolic process"/>
    <property type="evidence" value="ECO:0007669"/>
    <property type="project" value="InterPro"/>
</dbReference>
<dbReference type="AlphaFoldDB" id="A0A6P7EXX7"/>
<dbReference type="RefSeq" id="XP_028127840.1">
    <property type="nucleotide sequence ID" value="XM_028272039.1"/>
</dbReference>
<dbReference type="OrthoDB" id="6626818at2759"/>
<dbReference type="GO" id="GO:0036374">
    <property type="term" value="F:glutathione hydrolase activity"/>
    <property type="evidence" value="ECO:0007669"/>
    <property type="project" value="InterPro"/>
</dbReference>
<feature type="binding site" evidence="1">
    <location>
        <position position="118"/>
    </location>
    <ligand>
        <name>L-glutamate</name>
        <dbReference type="ChEBI" id="CHEBI:29985"/>
    </ligand>
</feature>
<dbReference type="InterPro" id="IPR000101">
    <property type="entry name" value="GGT_peptidase"/>
</dbReference>
<dbReference type="Pfam" id="PF01019">
    <property type="entry name" value="G_glu_transpept"/>
    <property type="match status" value="1"/>
</dbReference>
<keyword evidence="2" id="KW-0472">Membrane</keyword>
<evidence type="ECO:0000313" key="4">
    <source>
        <dbReference type="RefSeq" id="XP_028127841.1"/>
    </source>
</evidence>
<dbReference type="GO" id="GO:0005886">
    <property type="term" value="C:plasma membrane"/>
    <property type="evidence" value="ECO:0007669"/>
    <property type="project" value="TreeGrafter"/>
</dbReference>
<reference evidence="3 4" key="1">
    <citation type="submission" date="2025-04" db="UniProtKB">
        <authorList>
            <consortium name="RefSeq"/>
        </authorList>
    </citation>
    <scope>IDENTIFICATION</scope>
    <source>
        <tissue evidence="3 4">Whole insect</tissue>
    </source>
</reference>
<sequence length="584" mass="64557">MVEIERYNQKKVQVIVTCIVMLVLLVVGAVTAVIIFLPSITRNVFGQSPNKGVVVSNVKECAAVGTSILSKGGNAVDSAIATLLCETVSKPDLSKTGGDFVMTFFNKSTGEVFVLNAREPPQNSTTESLENHMALHGIANQTAGKLIVPVEIRAYWTAYKRLGGGVSWKEIIDPTIDLCLSGIEISVHTAKLIKQYKEIIYSDLVLRETFINTETNDTYVKGQVFRRPKVAEMLKIISEKDIDVLFNSTYSNGSDVHENGFFYTDDEDNYEYIWQKHIEVELGDGKKLITAPLPSAAISVALSLKFIDSFRNLTNLNLTSSQITSILQGAYKSTVYNYMQSNNVTNVTEVLQTVLKLEPNNFIRTWIAYSRVPKISSIEASSILPDDYAIAHVNVLSVNGDAVSVTSTDNYEKLSKMSGIQDLSKTTGFRRDRFSSTDLDNNTTNDYSSFYKNDRLSEKYISVACPIIILDKDKTVLLVTGGIGDNTLLSNILQVLNNFIWRNMDIETAILVENSNNSQLVPQNDFEEDMLGDNLKNETQETNDKMFISEIGEFSAVSTIVNSKATGVKGVYDKTSGGSVSYVT</sequence>
<organism evidence="4">
    <name type="scientific">Diabrotica virgifera virgifera</name>
    <name type="common">western corn rootworm</name>
    <dbReference type="NCBI Taxonomy" id="50390"/>
    <lineage>
        <taxon>Eukaryota</taxon>
        <taxon>Metazoa</taxon>
        <taxon>Ecdysozoa</taxon>
        <taxon>Arthropoda</taxon>
        <taxon>Hexapoda</taxon>
        <taxon>Insecta</taxon>
        <taxon>Pterygota</taxon>
        <taxon>Neoptera</taxon>
        <taxon>Endopterygota</taxon>
        <taxon>Coleoptera</taxon>
        <taxon>Polyphaga</taxon>
        <taxon>Cucujiformia</taxon>
        <taxon>Chrysomeloidea</taxon>
        <taxon>Chrysomelidae</taxon>
        <taxon>Galerucinae</taxon>
        <taxon>Diabroticina</taxon>
        <taxon>Diabroticites</taxon>
        <taxon>Diabrotica</taxon>
    </lineage>
</organism>
<keyword evidence="2" id="KW-0812">Transmembrane</keyword>
<dbReference type="KEGG" id="dvv:114324246"/>
<protein>
    <submittedName>
        <fullName evidence="3 4">Glutathione hydrolase 1 proenzyme-like isoform X1</fullName>
    </submittedName>
</protein>
<gene>
    <name evidence="3 4" type="primary">LOC114324246</name>
</gene>
<keyword evidence="2" id="KW-1133">Transmembrane helix</keyword>
<dbReference type="PRINTS" id="PR01210">
    <property type="entry name" value="GGTRANSPTASE"/>
</dbReference>
<evidence type="ECO:0000256" key="2">
    <source>
        <dbReference type="SAM" id="Phobius"/>
    </source>
</evidence>
<feature type="transmembrane region" description="Helical" evidence="2">
    <location>
        <begin position="12"/>
        <end position="37"/>
    </location>
</feature>
<feature type="binding site" evidence="1">
    <location>
        <begin position="408"/>
        <end position="410"/>
    </location>
    <ligand>
        <name>L-glutamate</name>
        <dbReference type="ChEBI" id="CHEBI:29985"/>
    </ligand>
</feature>